<dbReference type="RefSeq" id="WP_090870148.1">
    <property type="nucleotide sequence ID" value="NZ_FNYE01000022.1"/>
</dbReference>
<evidence type="ECO:0000256" key="2">
    <source>
        <dbReference type="ARBA" id="ARBA00022723"/>
    </source>
</evidence>
<dbReference type="SUPFAM" id="SSF50129">
    <property type="entry name" value="GroES-like"/>
    <property type="match status" value="1"/>
</dbReference>
<comment type="similarity">
    <text evidence="5">Belongs to the zinc-containing alcohol dehydrogenase family.</text>
</comment>
<dbReference type="AlphaFoldDB" id="A0A1H7CI46"/>
<dbReference type="PANTHER" id="PTHR42683">
    <property type="entry name" value="ALDEHYDE REDUCTASE"/>
    <property type="match status" value="1"/>
</dbReference>
<evidence type="ECO:0000313" key="8">
    <source>
        <dbReference type="Proteomes" id="UP000198866"/>
    </source>
</evidence>
<keyword evidence="2 5" id="KW-0479">Metal-binding</keyword>
<dbReference type="InterPro" id="IPR013149">
    <property type="entry name" value="ADH-like_C"/>
</dbReference>
<dbReference type="InterPro" id="IPR002328">
    <property type="entry name" value="ADH_Zn_CS"/>
</dbReference>
<accession>A0A1H7CI46</accession>
<dbReference type="PROSITE" id="PS00059">
    <property type="entry name" value="ADH_ZINC"/>
    <property type="match status" value="1"/>
</dbReference>
<gene>
    <name evidence="7" type="ORF">SAMN05192539_102252</name>
</gene>
<dbReference type="SMART" id="SM00829">
    <property type="entry name" value="PKS_ER"/>
    <property type="match status" value="1"/>
</dbReference>
<reference evidence="8" key="1">
    <citation type="submission" date="2016-10" db="EMBL/GenBank/DDBJ databases">
        <authorList>
            <person name="Varghese N."/>
            <person name="Submissions S."/>
        </authorList>
    </citation>
    <scope>NUCLEOTIDE SEQUENCE [LARGE SCALE GENOMIC DNA]</scope>
    <source>
        <strain evidence="8">LMG 26031</strain>
    </source>
</reference>
<evidence type="ECO:0000256" key="4">
    <source>
        <dbReference type="ARBA" id="ARBA00023002"/>
    </source>
</evidence>
<dbReference type="EMBL" id="FNYE01000022">
    <property type="protein sequence ID" value="SEJ89298.1"/>
    <property type="molecule type" value="Genomic_DNA"/>
</dbReference>
<dbReference type="SUPFAM" id="SSF51735">
    <property type="entry name" value="NAD(P)-binding Rossmann-fold domains"/>
    <property type="match status" value="1"/>
</dbReference>
<evidence type="ECO:0000256" key="3">
    <source>
        <dbReference type="ARBA" id="ARBA00022833"/>
    </source>
</evidence>
<dbReference type="InterPro" id="IPR047109">
    <property type="entry name" value="CAD-like"/>
</dbReference>
<comment type="cofactor">
    <cofactor evidence="1 5">
        <name>Zn(2+)</name>
        <dbReference type="ChEBI" id="CHEBI:29105"/>
    </cofactor>
</comment>
<dbReference type="GO" id="GO:0008270">
    <property type="term" value="F:zinc ion binding"/>
    <property type="evidence" value="ECO:0007669"/>
    <property type="project" value="InterPro"/>
</dbReference>
<dbReference type="InterPro" id="IPR011032">
    <property type="entry name" value="GroES-like_sf"/>
</dbReference>
<keyword evidence="4" id="KW-0560">Oxidoreductase</keyword>
<evidence type="ECO:0000256" key="1">
    <source>
        <dbReference type="ARBA" id="ARBA00001947"/>
    </source>
</evidence>
<dbReference type="Proteomes" id="UP000198866">
    <property type="component" value="Unassembled WGS sequence"/>
</dbReference>
<dbReference type="OrthoDB" id="9771084at2"/>
<sequence length="355" mass="38409">MTDILNGYAATAPGALLAPFQFTRRHPRIDDVVIEIEYCGVCHSDLHQVHNDWGNTRYPLVPGHEIIGRVIDVGATVTRFKAGDIVGVGCLVDSCGDCSPCCEGEEQYCLNKPTPTYNGVDRHDGRPTYGGYSERIIVSEKFVLRIPDGLDPKAAAPLLCAGITSYSPLRRWNIGRGHKVAVVGLGGLGHMGLKFAKAMGAEVTLITRSAGKEQEARRLGADHVLVSSDLAQIGLAAGNFDLVLDTIPTPHDLNPYLSTLRLNGTLVLVGLIGPIAPAVHSGLLVTGRRSIAGSAIGGVEQMQEMLDFCAAHDINCDVEMIRIQDINRAYERLLKSDVRYRFVIDMESLKSRPAD</sequence>
<evidence type="ECO:0000259" key="6">
    <source>
        <dbReference type="SMART" id="SM00829"/>
    </source>
</evidence>
<evidence type="ECO:0000313" key="7">
    <source>
        <dbReference type="EMBL" id="SEJ89298.1"/>
    </source>
</evidence>
<dbReference type="Pfam" id="PF00107">
    <property type="entry name" value="ADH_zinc_N"/>
    <property type="match status" value="1"/>
</dbReference>
<protein>
    <submittedName>
        <fullName evidence="7">Uncharacterized zinc-type alcohol dehydrogenase-like protein</fullName>
    </submittedName>
</protein>
<dbReference type="Gene3D" id="3.90.180.10">
    <property type="entry name" value="Medium-chain alcohol dehydrogenases, catalytic domain"/>
    <property type="match status" value="1"/>
</dbReference>
<dbReference type="FunFam" id="3.40.50.720:FF:000022">
    <property type="entry name" value="Cinnamyl alcohol dehydrogenase"/>
    <property type="match status" value="1"/>
</dbReference>
<name>A0A1H7CI46_9BURK</name>
<dbReference type="CDD" id="cd05283">
    <property type="entry name" value="CAD1"/>
    <property type="match status" value="1"/>
</dbReference>
<dbReference type="GO" id="GO:0008106">
    <property type="term" value="F:alcohol dehydrogenase (NADP+) activity"/>
    <property type="evidence" value="ECO:0007669"/>
    <property type="project" value="UniProtKB-ARBA"/>
</dbReference>
<evidence type="ECO:0000256" key="5">
    <source>
        <dbReference type="RuleBase" id="RU361277"/>
    </source>
</evidence>
<keyword evidence="3 5" id="KW-0862">Zinc</keyword>
<feature type="domain" description="Enoyl reductase (ER)" evidence="6">
    <location>
        <begin position="14"/>
        <end position="344"/>
    </location>
</feature>
<dbReference type="Gene3D" id="3.40.50.720">
    <property type="entry name" value="NAD(P)-binding Rossmann-like Domain"/>
    <property type="match status" value="1"/>
</dbReference>
<dbReference type="InterPro" id="IPR020843">
    <property type="entry name" value="ER"/>
</dbReference>
<dbReference type="InterPro" id="IPR013154">
    <property type="entry name" value="ADH-like_N"/>
</dbReference>
<dbReference type="InterPro" id="IPR036291">
    <property type="entry name" value="NAD(P)-bd_dom_sf"/>
</dbReference>
<organism evidence="7 8">
    <name type="scientific">Paraburkholderia diazotrophica</name>
    <dbReference type="NCBI Taxonomy" id="667676"/>
    <lineage>
        <taxon>Bacteria</taxon>
        <taxon>Pseudomonadati</taxon>
        <taxon>Pseudomonadota</taxon>
        <taxon>Betaproteobacteria</taxon>
        <taxon>Burkholderiales</taxon>
        <taxon>Burkholderiaceae</taxon>
        <taxon>Paraburkholderia</taxon>
    </lineage>
</organism>
<keyword evidence="8" id="KW-1185">Reference proteome</keyword>
<dbReference type="STRING" id="667676.SAMN05192539_102252"/>
<proteinExistence type="inferred from homology"/>
<dbReference type="Pfam" id="PF08240">
    <property type="entry name" value="ADH_N"/>
    <property type="match status" value="1"/>
</dbReference>